<proteinExistence type="predicted"/>
<evidence type="ECO:0000313" key="2">
    <source>
        <dbReference type="Proteomes" id="UP000018766"/>
    </source>
</evidence>
<dbReference type="RefSeq" id="WP_023948773.1">
    <property type="nucleotide sequence ID" value="NZ_AYSV01000002.1"/>
</dbReference>
<comment type="caution">
    <text evidence="1">The sequence shown here is derived from an EMBL/GenBank/DDBJ whole genome shotgun (WGS) entry which is preliminary data.</text>
</comment>
<dbReference type="OrthoDB" id="9157320at2"/>
<dbReference type="EMBL" id="AYSV01000002">
    <property type="protein sequence ID" value="ETD73094.1"/>
    <property type="molecule type" value="Genomic_DNA"/>
</dbReference>
<evidence type="ECO:0000313" key="1">
    <source>
        <dbReference type="EMBL" id="ETD73094.1"/>
    </source>
</evidence>
<dbReference type="AlphaFoldDB" id="V8G989"/>
<reference evidence="1 2" key="1">
    <citation type="submission" date="2013-11" db="EMBL/GenBank/DDBJ databases">
        <title>Genomic analysis of Pelistega sp. HM-7.</title>
        <authorList>
            <person name="Kumbhare S.V."/>
            <person name="Shetty S.A."/>
            <person name="Sharma O."/>
            <person name="Dhotre D.P."/>
        </authorList>
    </citation>
    <scope>NUCLEOTIDE SEQUENCE [LARGE SCALE GENOMIC DNA]</scope>
    <source>
        <strain evidence="1 2">HM-7</strain>
    </source>
</reference>
<name>V8G989_9BURK</name>
<gene>
    <name evidence="1" type="ORF">V757_00365</name>
</gene>
<dbReference type="Proteomes" id="UP000018766">
    <property type="component" value="Unassembled WGS sequence"/>
</dbReference>
<sequence length="138" mass="15918">MKTIINLTQHRATSEQIAEGVIDLPEVLSSRVRELLTFDILPEKTALKERANNIVKLLDMYITEEAMRTERPLPKKVYVMLGGAPYLMRYLENALNGFWYYDIIPLYAFTERVSYEETQPDGTVKKVSSFKHAGFVEV</sequence>
<organism evidence="1 2">
    <name type="scientific">Pelistega indica</name>
    <dbReference type="NCBI Taxonomy" id="1414851"/>
    <lineage>
        <taxon>Bacteria</taxon>
        <taxon>Pseudomonadati</taxon>
        <taxon>Pseudomonadota</taxon>
        <taxon>Betaproteobacteria</taxon>
        <taxon>Burkholderiales</taxon>
        <taxon>Alcaligenaceae</taxon>
        <taxon>Pelistega</taxon>
    </lineage>
</organism>
<keyword evidence="2" id="KW-1185">Reference proteome</keyword>
<protein>
    <submittedName>
        <fullName evidence="1">Uncharacterized protein</fullName>
    </submittedName>
</protein>
<accession>V8G989</accession>